<proteinExistence type="predicted"/>
<protein>
    <submittedName>
        <fullName evidence="2">Type IV conjugative transfer system coupling protein TraD</fullName>
    </submittedName>
</protein>
<dbReference type="CDD" id="cd01127">
    <property type="entry name" value="TrwB_TraG_TraD_VirD4"/>
    <property type="match status" value="1"/>
</dbReference>
<feature type="domain" description="TraD/TraG TraM recognition site" evidence="1">
    <location>
        <begin position="497"/>
        <end position="626"/>
    </location>
</feature>
<dbReference type="InterPro" id="IPR051162">
    <property type="entry name" value="T4SS_component"/>
</dbReference>
<dbReference type="SUPFAM" id="SSF52540">
    <property type="entry name" value="P-loop containing nucleoside triphosphate hydrolases"/>
    <property type="match status" value="1"/>
</dbReference>
<gene>
    <name evidence="2" type="primary">traD</name>
    <name evidence="2" type="ORF">EZJ19_01005</name>
</gene>
<dbReference type="NCBIfam" id="TIGR03743">
    <property type="entry name" value="SXT_TraD"/>
    <property type="match status" value="1"/>
</dbReference>
<dbReference type="NCBIfam" id="TIGR03754">
    <property type="entry name" value="conj_TOL_TraD"/>
    <property type="match status" value="1"/>
</dbReference>
<dbReference type="PANTHER" id="PTHR30121">
    <property type="entry name" value="UNCHARACTERIZED PROTEIN YJGR-RELATED"/>
    <property type="match status" value="1"/>
</dbReference>
<accession>A0A4R1BR06</accession>
<dbReference type="InterPro" id="IPR022458">
    <property type="entry name" value="Conjugative_coupling_TraG/TraD"/>
</dbReference>
<comment type="caution">
    <text evidence="2">The sequence shown here is derived from an EMBL/GenBank/DDBJ whole genome shotgun (WGS) entry which is preliminary data.</text>
</comment>
<keyword evidence="3" id="KW-1185">Reference proteome</keyword>
<reference evidence="2 3" key="1">
    <citation type="submission" date="2019-03" db="EMBL/GenBank/DDBJ databases">
        <title>Genome sequence of Thiobacillaceae bacterium LSR1, a sulfur-oxidizing bacterium isolated from freshwater sediment.</title>
        <authorList>
            <person name="Li S."/>
        </authorList>
    </citation>
    <scope>NUCLEOTIDE SEQUENCE [LARGE SCALE GENOMIC DNA]</scope>
    <source>
        <strain evidence="2 3">LSR1</strain>
    </source>
</reference>
<dbReference type="PANTHER" id="PTHR30121:SF6">
    <property type="entry name" value="SLR6007 PROTEIN"/>
    <property type="match status" value="1"/>
</dbReference>
<evidence type="ECO:0000259" key="1">
    <source>
        <dbReference type="Pfam" id="PF12696"/>
    </source>
</evidence>
<dbReference type="Gene3D" id="3.40.50.300">
    <property type="entry name" value="P-loop containing nucleotide triphosphate hydrolases"/>
    <property type="match status" value="2"/>
</dbReference>
<evidence type="ECO:0000313" key="2">
    <source>
        <dbReference type="EMBL" id="TCJ20183.1"/>
    </source>
</evidence>
<dbReference type="Proteomes" id="UP000295443">
    <property type="component" value="Unassembled WGS sequence"/>
</dbReference>
<dbReference type="EMBL" id="SJZB01000003">
    <property type="protein sequence ID" value="TCJ20183.1"/>
    <property type="molecule type" value="Genomic_DNA"/>
</dbReference>
<sequence>MSYPIDNLLRPPVELYSAGTLFVGSAMLAATPPWVPVSAPTAMALSLGLLVGALWRGRQAWTVLRYQRNLRTLRRYSLKPSEIPWSNEVLYLGMGFRWTALHTQRLHQAQLPKNRRYAEQTRLYKAIRRFELTAEHDPRPRIQQLRTLFRQEAWWNRWKPLPDVGGNPALHGVEPDEEQVSMPLSGRVGHILVLGTTRVGKTRLAEVLITQDIRRGDVVVAFDPKGDADLMIRMYVEAHRAGRPFYVFHLGFPHISARYNPIGSFSRITEVATRTADPLPSEGNSAAFKEFVWRFVNVLAKAMTTLGERPDFQSIYAYAVDTESLAVRYFTWWLDRVRPGWKQEVDALEASQAKALAEGAKKSGRSTSTLAILGFIRDNDLRDPVADALRSVLSNDRTYFEKLVSSLYPLLEKLTTGKIADLISPDYTALDDPRPIIDWMNIINHGAVVYVGLDSLSDHEVAGAIGTSMFADLTSVAGQIYKFGVGVGQLPPGRRRLALHADEFNELVGDAFIPMVNKGGGAGYQVTAYTQTWHDVEAKVGDAAKAMQIGGNFNTRVMLRVENTETAEILTEKLPEVEVPSMQVASMASDSNDPTDFAEFQSRNEDRITIERLPMLTPADLVQLPKGQAFALINGGQLWKVRFPLADTLNESGIPADIEEMAHQMRAAQLAHGRASDAGITVMGKGSGW</sequence>
<dbReference type="InterPro" id="IPR032689">
    <property type="entry name" value="TraG-D_C"/>
</dbReference>
<dbReference type="AlphaFoldDB" id="A0A4R1BR06"/>
<name>A0A4R1BR06_9PROT</name>
<dbReference type="Pfam" id="PF12696">
    <property type="entry name" value="TraG-D_C"/>
    <property type="match status" value="1"/>
</dbReference>
<dbReference type="InterPro" id="IPR027417">
    <property type="entry name" value="P-loop_NTPase"/>
</dbReference>
<dbReference type="InterPro" id="IPR022503">
    <property type="entry name" value="Conj_coupling_TraG/TraD_PFGI-1"/>
</dbReference>
<dbReference type="OrthoDB" id="7817736at2"/>
<dbReference type="RefSeq" id="WP_131444442.1">
    <property type="nucleotide sequence ID" value="NZ_SJZB01000003.1"/>
</dbReference>
<organism evidence="2 3">
    <name type="scientific">Parasulfuritortus cantonensis</name>
    <dbReference type="NCBI Taxonomy" id="2528202"/>
    <lineage>
        <taxon>Bacteria</taxon>
        <taxon>Pseudomonadati</taxon>
        <taxon>Pseudomonadota</taxon>
        <taxon>Betaproteobacteria</taxon>
        <taxon>Nitrosomonadales</taxon>
        <taxon>Thiobacillaceae</taxon>
        <taxon>Parasulfuritortus</taxon>
    </lineage>
</organism>
<evidence type="ECO:0000313" key="3">
    <source>
        <dbReference type="Proteomes" id="UP000295443"/>
    </source>
</evidence>